<protein>
    <submittedName>
        <fullName evidence="1">Uncharacterized protein</fullName>
    </submittedName>
</protein>
<evidence type="ECO:0000313" key="1">
    <source>
        <dbReference type="EnsemblMetazoa" id="Aqu2.1.26459_001"/>
    </source>
</evidence>
<dbReference type="EnsemblMetazoa" id="Aqu2.1.26459_001">
    <property type="protein sequence ID" value="Aqu2.1.26459_001"/>
    <property type="gene ID" value="Aqu2.1.26459"/>
</dbReference>
<name>A0A1X7UER8_AMPQE</name>
<dbReference type="AlphaFoldDB" id="A0A1X7UER8"/>
<organism evidence="1">
    <name type="scientific">Amphimedon queenslandica</name>
    <name type="common">Sponge</name>
    <dbReference type="NCBI Taxonomy" id="400682"/>
    <lineage>
        <taxon>Eukaryota</taxon>
        <taxon>Metazoa</taxon>
        <taxon>Porifera</taxon>
        <taxon>Demospongiae</taxon>
        <taxon>Heteroscleromorpha</taxon>
        <taxon>Haplosclerida</taxon>
        <taxon>Niphatidae</taxon>
        <taxon>Amphimedon</taxon>
    </lineage>
</organism>
<reference evidence="1" key="1">
    <citation type="submission" date="2017-05" db="UniProtKB">
        <authorList>
            <consortium name="EnsemblMetazoa"/>
        </authorList>
    </citation>
    <scope>IDENTIFICATION</scope>
</reference>
<dbReference type="InParanoid" id="A0A1X7UER8"/>
<accession>A0A1X7UER8</accession>
<sequence>LFIHEVATFAVVRCLQKKY</sequence>
<proteinExistence type="predicted"/>